<dbReference type="Proteomes" id="UP000011682">
    <property type="component" value="Unassembled WGS sequence"/>
</dbReference>
<dbReference type="AlphaFoldDB" id="S9PJP6"/>
<keyword evidence="4" id="KW-1185">Reference proteome</keyword>
<dbReference type="PROSITE" id="PS51864">
    <property type="entry name" value="ASTACIN"/>
    <property type="match status" value="1"/>
</dbReference>
<comment type="caution">
    <text evidence="3">The sequence shown here is derived from an EMBL/GenBank/DDBJ whole genome shotgun (WGS) entry which is preliminary data.</text>
</comment>
<dbReference type="InterPro" id="IPR024079">
    <property type="entry name" value="MetalloPept_cat_dom_sf"/>
</dbReference>
<keyword evidence="1" id="KW-0479">Metal-binding</keyword>
<dbReference type="PRINTS" id="PR00480">
    <property type="entry name" value="ASTACIN"/>
</dbReference>
<protein>
    <submittedName>
        <fullName evidence="3">Peptidase M12A, astacin</fullName>
    </submittedName>
</protein>
<comment type="cofactor">
    <cofactor evidence="1">
        <name>Zn(2+)</name>
        <dbReference type="ChEBI" id="CHEBI:29105"/>
    </cofactor>
    <text evidence="1">Binds 1 zinc ion per subunit.</text>
</comment>
<feature type="binding site" evidence="1">
    <location>
        <position position="202"/>
    </location>
    <ligand>
        <name>Zn(2+)</name>
        <dbReference type="ChEBI" id="CHEBI:29105"/>
        <note>catalytic</note>
    </ligand>
</feature>
<dbReference type="Pfam" id="PF01400">
    <property type="entry name" value="Astacin"/>
    <property type="match status" value="1"/>
</dbReference>
<feature type="active site" evidence="1">
    <location>
        <position position="199"/>
    </location>
</feature>
<dbReference type="PANTHER" id="PTHR10127">
    <property type="entry name" value="DISCOIDIN, CUB, EGF, LAMININ , AND ZINC METALLOPROTEASE DOMAIN CONTAINING"/>
    <property type="match status" value="1"/>
</dbReference>
<dbReference type="PROSITE" id="PS51257">
    <property type="entry name" value="PROKAR_LIPOPROTEIN"/>
    <property type="match status" value="1"/>
</dbReference>
<evidence type="ECO:0000313" key="4">
    <source>
        <dbReference type="Proteomes" id="UP000011682"/>
    </source>
</evidence>
<sequence length="295" mass="31889">MAKTVIGLVMGSSLMLGGCGAEVTEGEAEAAEMGAELETRWVPANAPVRKGYTASALGRPVQVSYAVVDGQAVLEGDMLLGSEQEVQAFTREVESRAGDLRSSQGVAITNTRYRWTNALVPYTVDSTLPSQNRVTDAIAHWQQKTRVRFVLRTASNAATYPNYITFRPSTGCSSSVGMRGGQQFVNLASGCNTGSTIHEIGHALGLWHEQSREDRDAKVIIRWENIEAGKEHNFDQHITDADDLIAYDYGSIMHYGATAFSKNGQPTIQTLGGQSIGQRKALSTTDVSVIGKLYP</sequence>
<dbReference type="PANTHER" id="PTHR10127:SF850">
    <property type="entry name" value="METALLOENDOPEPTIDASE"/>
    <property type="match status" value="1"/>
</dbReference>
<dbReference type="InterPro" id="IPR006026">
    <property type="entry name" value="Peptidase_Metallo"/>
</dbReference>
<dbReference type="InterPro" id="IPR001506">
    <property type="entry name" value="Peptidase_M12A"/>
</dbReference>
<feature type="binding site" evidence="1">
    <location>
        <position position="208"/>
    </location>
    <ligand>
        <name>Zn(2+)</name>
        <dbReference type="ChEBI" id="CHEBI:29105"/>
        <note>catalytic</note>
    </ligand>
</feature>
<dbReference type="Gene3D" id="3.40.390.10">
    <property type="entry name" value="Collagenase (Catalytic Domain)"/>
    <property type="match status" value="1"/>
</dbReference>
<accession>S9PJP6</accession>
<dbReference type="EMBL" id="ANAH02000002">
    <property type="protein sequence ID" value="EPX64505.1"/>
    <property type="molecule type" value="Genomic_DNA"/>
</dbReference>
<feature type="binding site" evidence="1">
    <location>
        <position position="198"/>
    </location>
    <ligand>
        <name>Zn(2+)</name>
        <dbReference type="ChEBI" id="CHEBI:29105"/>
        <note>catalytic</note>
    </ligand>
</feature>
<organism evidence="3 4">
    <name type="scientific">Cystobacter fuscus (strain ATCC 25194 / DSM 2262 / NBRC 100088 / M29)</name>
    <dbReference type="NCBI Taxonomy" id="1242864"/>
    <lineage>
        <taxon>Bacteria</taxon>
        <taxon>Pseudomonadati</taxon>
        <taxon>Myxococcota</taxon>
        <taxon>Myxococcia</taxon>
        <taxon>Myxococcales</taxon>
        <taxon>Cystobacterineae</taxon>
        <taxon>Archangiaceae</taxon>
        <taxon>Cystobacter</taxon>
    </lineage>
</organism>
<dbReference type="CDD" id="cd04280">
    <property type="entry name" value="ZnMc_astacin_like"/>
    <property type="match status" value="1"/>
</dbReference>
<keyword evidence="1" id="KW-0378">Hydrolase</keyword>
<evidence type="ECO:0000256" key="1">
    <source>
        <dbReference type="PROSITE-ProRule" id="PRU01211"/>
    </source>
</evidence>
<name>S9PJP6_CYSF2</name>
<keyword evidence="1" id="KW-0482">Metalloprotease</keyword>
<feature type="domain" description="Peptidase M12A" evidence="2">
    <location>
        <begin position="106"/>
        <end position="295"/>
    </location>
</feature>
<keyword evidence="1" id="KW-0862">Zinc</keyword>
<dbReference type="eggNOG" id="COG3170">
    <property type="taxonomic scope" value="Bacteria"/>
</dbReference>
<comment type="caution">
    <text evidence="1">Lacks conserved residue(s) required for the propagation of feature annotation.</text>
</comment>
<dbReference type="GO" id="GO:0004222">
    <property type="term" value="F:metalloendopeptidase activity"/>
    <property type="evidence" value="ECO:0007669"/>
    <property type="project" value="UniProtKB-UniRule"/>
</dbReference>
<proteinExistence type="predicted"/>
<dbReference type="GO" id="GO:0008270">
    <property type="term" value="F:zinc ion binding"/>
    <property type="evidence" value="ECO:0007669"/>
    <property type="project" value="UniProtKB-UniRule"/>
</dbReference>
<evidence type="ECO:0000259" key="2">
    <source>
        <dbReference type="PROSITE" id="PS51864"/>
    </source>
</evidence>
<dbReference type="InterPro" id="IPR034035">
    <property type="entry name" value="Astacin-like_dom"/>
</dbReference>
<dbReference type="SMART" id="SM00235">
    <property type="entry name" value="ZnMc"/>
    <property type="match status" value="1"/>
</dbReference>
<gene>
    <name evidence="3" type="ORF">D187_003241</name>
</gene>
<evidence type="ECO:0000313" key="3">
    <source>
        <dbReference type="EMBL" id="EPX64505.1"/>
    </source>
</evidence>
<keyword evidence="1" id="KW-0645">Protease</keyword>
<reference evidence="3" key="1">
    <citation type="submission" date="2013-05" db="EMBL/GenBank/DDBJ databases">
        <title>Genome assembly of Cystobacter fuscus DSM 2262.</title>
        <authorList>
            <person name="Sharma G."/>
            <person name="Khatri I."/>
            <person name="Kaur C."/>
            <person name="Mayilraj S."/>
            <person name="Subramanian S."/>
        </authorList>
    </citation>
    <scope>NUCLEOTIDE SEQUENCE [LARGE SCALE GENOMIC DNA]</scope>
    <source>
        <strain evidence="3">DSM 2262</strain>
    </source>
</reference>
<dbReference type="SUPFAM" id="SSF55486">
    <property type="entry name" value="Metalloproteases ('zincins'), catalytic domain"/>
    <property type="match status" value="1"/>
</dbReference>
<dbReference type="GO" id="GO:0006508">
    <property type="term" value="P:proteolysis"/>
    <property type="evidence" value="ECO:0007669"/>
    <property type="project" value="UniProtKB-KW"/>
</dbReference>